<organism evidence="1">
    <name type="scientific">marine metagenome</name>
    <dbReference type="NCBI Taxonomy" id="408172"/>
    <lineage>
        <taxon>unclassified sequences</taxon>
        <taxon>metagenomes</taxon>
        <taxon>ecological metagenomes</taxon>
    </lineage>
</organism>
<dbReference type="InterPro" id="IPR003768">
    <property type="entry name" value="ScpA"/>
</dbReference>
<evidence type="ECO:0000313" key="1">
    <source>
        <dbReference type="EMBL" id="SUZ93094.1"/>
    </source>
</evidence>
<dbReference type="PANTHER" id="PTHR33969:SF2">
    <property type="entry name" value="SEGREGATION AND CONDENSATION PROTEIN A"/>
    <property type="match status" value="1"/>
</dbReference>
<dbReference type="HAMAP" id="MF_01805">
    <property type="entry name" value="ScpA"/>
    <property type="match status" value="1"/>
</dbReference>
<dbReference type="Pfam" id="PF02616">
    <property type="entry name" value="SMC_ScpA"/>
    <property type="match status" value="1"/>
</dbReference>
<proteinExistence type="inferred from homology"/>
<evidence type="ECO:0008006" key="2">
    <source>
        <dbReference type="Google" id="ProtNLM"/>
    </source>
</evidence>
<dbReference type="AlphaFoldDB" id="A0A381RPA6"/>
<name>A0A381RPA6_9ZZZZ</name>
<reference evidence="1" key="1">
    <citation type="submission" date="2018-05" db="EMBL/GenBank/DDBJ databases">
        <authorList>
            <person name="Lanie J.A."/>
            <person name="Ng W.-L."/>
            <person name="Kazmierczak K.M."/>
            <person name="Andrzejewski T.M."/>
            <person name="Davidsen T.M."/>
            <person name="Wayne K.J."/>
            <person name="Tettelin H."/>
            <person name="Glass J.I."/>
            <person name="Rusch D."/>
            <person name="Podicherti R."/>
            <person name="Tsui H.-C.T."/>
            <person name="Winkler M.E."/>
        </authorList>
    </citation>
    <scope>NUCLEOTIDE SEQUENCE</scope>
</reference>
<dbReference type="Gene3D" id="6.10.250.2410">
    <property type="match status" value="1"/>
</dbReference>
<gene>
    <name evidence="1" type="ORF">METZ01_LOCUS45948</name>
</gene>
<dbReference type="Gene3D" id="1.10.10.580">
    <property type="entry name" value="Structural maintenance of chromosome 1. Chain E"/>
    <property type="match status" value="1"/>
</dbReference>
<dbReference type="EMBL" id="UINC01002118">
    <property type="protein sequence ID" value="SUZ93094.1"/>
    <property type="molecule type" value="Genomic_DNA"/>
</dbReference>
<accession>A0A381RPA6</accession>
<sequence length="240" mass="28216">MYKVKLENFSGPLDLLLYFIRRDKIDIYDIPISSITKEYMDTLEMLENLNLNIAGEFILMAATLMRIKAKMLLPKPGFIDLDEGHDPRAELVQQLLEYQRYKDMSFDLKQLAEQRSHYHPRGIKMKSPEYKENLSEHLKDVTIFEIARIFKNAMENMPVIQPYELHREQIHLDDQKAIILKSFDMQGSLQFSFLLGKLKSKIEVVVTFLAILELVRMRKIVIIQSEVFGEMEMQRIEAEA</sequence>
<dbReference type="PANTHER" id="PTHR33969">
    <property type="entry name" value="SEGREGATION AND CONDENSATION PROTEIN A"/>
    <property type="match status" value="1"/>
</dbReference>
<protein>
    <recommendedName>
        <fullName evidence="2">Segregation and condensation protein A</fullName>
    </recommendedName>
</protein>
<dbReference type="InterPro" id="IPR023093">
    <property type="entry name" value="ScpA-like_C"/>
</dbReference>